<evidence type="ECO:0000256" key="1">
    <source>
        <dbReference type="SAM" id="SignalP"/>
    </source>
</evidence>
<dbReference type="AlphaFoldDB" id="A0A1U7LL72"/>
<proteinExistence type="predicted"/>
<protein>
    <recommendedName>
        <fullName evidence="4">Apple domain-containing protein</fullName>
    </recommendedName>
</protein>
<dbReference type="Proteomes" id="UP000186594">
    <property type="component" value="Unassembled WGS sequence"/>
</dbReference>
<name>A0A1U7LL72_NEOID</name>
<accession>A0A1U7LL72</accession>
<keyword evidence="3" id="KW-1185">Reference proteome</keyword>
<gene>
    <name evidence="2" type="ORF">NEOLI_004773</name>
</gene>
<dbReference type="EMBL" id="LXFE01001945">
    <property type="protein sequence ID" value="OLL23292.1"/>
    <property type="molecule type" value="Genomic_DNA"/>
</dbReference>
<sequence length="200" mass="21764">MNYHLSILALASIVLAMNSPDSAGYSKDLPQFEEISHITEESFDLIRSNGIKEESVEFALPSQESRISPASIAIAKCAQICNDNTSCQSFYVAKSFKIYKNAAPSTEGWARCKLFDSEIALGLIILPEQGARMFNLNRSSDSVKSPSKNLPKNPTRHVRGAALNSVVKLISFTENMFPAKKPIAHKRTQAFVGTAAPAAA</sequence>
<keyword evidence="1" id="KW-0732">Signal</keyword>
<organism evidence="2 3">
    <name type="scientific">Neolecta irregularis (strain DAH-3)</name>
    <dbReference type="NCBI Taxonomy" id="1198029"/>
    <lineage>
        <taxon>Eukaryota</taxon>
        <taxon>Fungi</taxon>
        <taxon>Dikarya</taxon>
        <taxon>Ascomycota</taxon>
        <taxon>Taphrinomycotina</taxon>
        <taxon>Neolectales</taxon>
        <taxon>Neolectaceae</taxon>
        <taxon>Neolecta</taxon>
    </lineage>
</organism>
<feature type="signal peptide" evidence="1">
    <location>
        <begin position="1"/>
        <end position="16"/>
    </location>
</feature>
<reference evidence="2 3" key="1">
    <citation type="submission" date="2016-04" db="EMBL/GenBank/DDBJ databases">
        <title>Evolutionary innovation and constraint leading to complex multicellularity in the Ascomycota.</title>
        <authorList>
            <person name="Cisse O."/>
            <person name="Nguyen A."/>
            <person name="Hewitt D.A."/>
            <person name="Jedd G."/>
            <person name="Stajich J.E."/>
        </authorList>
    </citation>
    <scope>NUCLEOTIDE SEQUENCE [LARGE SCALE GENOMIC DNA]</scope>
    <source>
        <strain evidence="2 3">DAH-3</strain>
    </source>
</reference>
<feature type="chain" id="PRO_5012143247" description="Apple domain-containing protein" evidence="1">
    <location>
        <begin position="17"/>
        <end position="200"/>
    </location>
</feature>
<evidence type="ECO:0000313" key="2">
    <source>
        <dbReference type="EMBL" id="OLL23292.1"/>
    </source>
</evidence>
<comment type="caution">
    <text evidence="2">The sequence shown here is derived from an EMBL/GenBank/DDBJ whole genome shotgun (WGS) entry which is preliminary data.</text>
</comment>
<evidence type="ECO:0000313" key="3">
    <source>
        <dbReference type="Proteomes" id="UP000186594"/>
    </source>
</evidence>
<evidence type="ECO:0008006" key="4">
    <source>
        <dbReference type="Google" id="ProtNLM"/>
    </source>
</evidence>